<sequence>MTKDDIHSIAVLVALGAGLCCAPAHALELDDQLVCKTDAHTFIQPLLEDQYIDPNPMRVESNSVNAFRPKRGRDLTAFGFHVYAVLGYQRDDSIFRQGSGKAEADSIYGVVVSGPSESVRVRVQQSGSEATVKQVLPFILTAIVCSAG</sequence>
<organism evidence="2 3">
    <name type="scientific">Paraburkholderia caribensis MBA4</name>
    <dbReference type="NCBI Taxonomy" id="1323664"/>
    <lineage>
        <taxon>Bacteria</taxon>
        <taxon>Pseudomonadati</taxon>
        <taxon>Pseudomonadota</taxon>
        <taxon>Betaproteobacteria</taxon>
        <taxon>Burkholderiales</taxon>
        <taxon>Burkholderiaceae</taxon>
        <taxon>Paraburkholderia</taxon>
    </lineage>
</organism>
<accession>A0A0P0RFI3</accession>
<reference evidence="2 3" key="1">
    <citation type="journal article" date="2014" name="Genome Announc.">
        <title>Draft Genome Sequence of the Haloacid-Degrading Burkholderia caribensis Strain MBA4.</title>
        <authorList>
            <person name="Pan Y."/>
            <person name="Kong K.F."/>
            <person name="Tsang J.S."/>
        </authorList>
    </citation>
    <scope>NUCLEOTIDE SEQUENCE [LARGE SCALE GENOMIC DNA]</scope>
    <source>
        <strain evidence="2 3">MBA4</strain>
    </source>
</reference>
<feature type="signal peptide" evidence="1">
    <location>
        <begin position="1"/>
        <end position="26"/>
    </location>
</feature>
<dbReference type="EMBL" id="CP012747">
    <property type="protein sequence ID" value="ALL67190.1"/>
    <property type="molecule type" value="Genomic_DNA"/>
</dbReference>
<name>A0A0P0RFI3_9BURK</name>
<dbReference type="RefSeq" id="WP_036000925.1">
    <property type="nucleotide sequence ID" value="NZ_CP012747.1"/>
</dbReference>
<protein>
    <submittedName>
        <fullName evidence="2">Uncharacterized protein</fullName>
    </submittedName>
</protein>
<evidence type="ECO:0000313" key="3">
    <source>
        <dbReference type="Proteomes" id="UP000019146"/>
    </source>
</evidence>
<dbReference type="Proteomes" id="UP000019146">
    <property type="component" value="Chromosome 2"/>
</dbReference>
<dbReference type="AlphaFoldDB" id="A0A0P0RFI3"/>
<dbReference type="GeneID" id="69971059"/>
<evidence type="ECO:0000256" key="1">
    <source>
        <dbReference type="SAM" id="SignalP"/>
    </source>
</evidence>
<dbReference type="KEGG" id="bcai:K788_0005267"/>
<proteinExistence type="predicted"/>
<gene>
    <name evidence="2" type="ORF">K788_0005267</name>
</gene>
<evidence type="ECO:0000313" key="2">
    <source>
        <dbReference type="EMBL" id="ALL67190.1"/>
    </source>
</evidence>
<keyword evidence="1" id="KW-0732">Signal</keyword>
<feature type="chain" id="PRO_5006054245" evidence="1">
    <location>
        <begin position="27"/>
        <end position="148"/>
    </location>
</feature>